<dbReference type="AlphaFoldDB" id="D9Q162"/>
<evidence type="ECO:0000313" key="3">
    <source>
        <dbReference type="Proteomes" id="UP000000346"/>
    </source>
</evidence>
<feature type="transmembrane region" description="Helical" evidence="1">
    <location>
        <begin position="7"/>
        <end position="29"/>
    </location>
</feature>
<keyword evidence="1" id="KW-1133">Transmembrane helix</keyword>
<sequence length="49" mass="5430">MTVGLKPLYLVFNFLVSPSISSFFFLFFVPSGSRCQPLAAPAALRHLKL</sequence>
<dbReference type="EMBL" id="CP001742">
    <property type="protein sequence ID" value="ADL19050.1"/>
    <property type="molecule type" value="Genomic_DNA"/>
</dbReference>
<dbReference type="HOGENOM" id="CLU_3130631_0_0_2"/>
<name>D9Q162_ACIS3</name>
<protein>
    <submittedName>
        <fullName evidence="2">Uncharacterized protein</fullName>
    </submittedName>
</protein>
<evidence type="ECO:0000256" key="1">
    <source>
        <dbReference type="SAM" id="Phobius"/>
    </source>
</evidence>
<evidence type="ECO:0000313" key="2">
    <source>
        <dbReference type="EMBL" id="ADL19050.1"/>
    </source>
</evidence>
<proteinExistence type="predicted"/>
<dbReference type="STRING" id="666510.ASAC_0644"/>
<accession>D9Q162</accession>
<dbReference type="InParanoid" id="D9Q162"/>
<keyword evidence="1" id="KW-0812">Transmembrane</keyword>
<gene>
    <name evidence="2" type="ordered locus">ASAC_0644</name>
</gene>
<keyword evidence="3" id="KW-1185">Reference proteome</keyword>
<organism evidence="2 3">
    <name type="scientific">Acidilobus saccharovorans (strain DSM 16705 / JCM 18335 / VKM B-2471 / 345-15)</name>
    <dbReference type="NCBI Taxonomy" id="666510"/>
    <lineage>
        <taxon>Archaea</taxon>
        <taxon>Thermoproteota</taxon>
        <taxon>Thermoprotei</taxon>
        <taxon>Acidilobales</taxon>
        <taxon>Acidilobaceae</taxon>
        <taxon>Acidilobus</taxon>
    </lineage>
</organism>
<reference evidence="2 3" key="1">
    <citation type="journal article" date="2010" name="Appl. Environ. Microbiol.">
        <title>The genome sequence of the crenarchaeon Acidilobus saccharovorans supports a new order, Acidilobales, and suggests an important ecological role in terrestrial acidic hot springs.</title>
        <authorList>
            <person name="Mardanov A.V."/>
            <person name="Svetlitchnyi V.A."/>
            <person name="Beletsky A.V."/>
            <person name="Prokofeva M.I."/>
            <person name="Bonch-Osmolovskaya E.A."/>
            <person name="Ravin N.V."/>
            <person name="Skryabin K.G."/>
        </authorList>
    </citation>
    <scope>NUCLEOTIDE SEQUENCE [LARGE SCALE GENOMIC DNA]</scope>
    <source>
        <strain evidence="3">DSM 16705 / JCM 18335 / VKM B-2471 / 345-15</strain>
    </source>
</reference>
<dbReference type="KEGG" id="asc:ASAC_0644"/>
<dbReference type="Proteomes" id="UP000000346">
    <property type="component" value="Chromosome"/>
</dbReference>
<keyword evidence="1" id="KW-0472">Membrane</keyword>